<feature type="domain" description="Aldehyde dehydrogenase" evidence="7">
    <location>
        <begin position="12"/>
        <end position="454"/>
    </location>
</feature>
<dbReference type="EMBL" id="MU801900">
    <property type="protein sequence ID" value="KAJ3989196.1"/>
    <property type="molecule type" value="Genomic_DNA"/>
</dbReference>
<dbReference type="InterPro" id="IPR015590">
    <property type="entry name" value="Aldehyde_DH_dom"/>
</dbReference>
<dbReference type="GO" id="GO:0005737">
    <property type="term" value="C:cytoplasm"/>
    <property type="evidence" value="ECO:0007669"/>
    <property type="project" value="TreeGrafter"/>
</dbReference>
<dbReference type="InterPro" id="IPR012394">
    <property type="entry name" value="Aldehyde_DH_NAD(P)"/>
</dbReference>
<dbReference type="InterPro" id="IPR016160">
    <property type="entry name" value="Ald_DH_CS_CYS"/>
</dbReference>
<evidence type="ECO:0000256" key="2">
    <source>
        <dbReference type="ARBA" id="ARBA00023002"/>
    </source>
</evidence>
<dbReference type="PIRSF" id="PIRSF036492">
    <property type="entry name" value="ALDH"/>
    <property type="match status" value="1"/>
</dbReference>
<evidence type="ECO:0000256" key="4">
    <source>
        <dbReference type="PIRSR" id="PIRSR036492-1"/>
    </source>
</evidence>
<dbReference type="InterPro" id="IPR029510">
    <property type="entry name" value="Ald_DH_CS_GLU"/>
</dbReference>
<dbReference type="PANTHER" id="PTHR43570:SF16">
    <property type="entry name" value="ALDEHYDE DEHYDROGENASE TYPE III, ISOFORM Q"/>
    <property type="match status" value="1"/>
</dbReference>
<comment type="caution">
    <text evidence="8">The sequence shown here is derived from an EMBL/GenBank/DDBJ whole genome shotgun (WGS) entry which is preliminary data.</text>
</comment>
<evidence type="ECO:0000256" key="6">
    <source>
        <dbReference type="RuleBase" id="RU003345"/>
    </source>
</evidence>
<evidence type="ECO:0000313" key="8">
    <source>
        <dbReference type="EMBL" id="KAJ3989196.1"/>
    </source>
</evidence>
<dbReference type="SUPFAM" id="SSF53720">
    <property type="entry name" value="ALDH-like"/>
    <property type="match status" value="1"/>
</dbReference>
<gene>
    <name evidence="8" type="ORF">F5890DRAFT_1452277</name>
</gene>
<dbReference type="AlphaFoldDB" id="A0AA38Q851"/>
<evidence type="ECO:0000256" key="5">
    <source>
        <dbReference type="PROSITE-ProRule" id="PRU10007"/>
    </source>
</evidence>
<dbReference type="PANTHER" id="PTHR43570">
    <property type="entry name" value="ALDEHYDE DEHYDROGENASE"/>
    <property type="match status" value="1"/>
</dbReference>
<dbReference type="PROSITE" id="PS00070">
    <property type="entry name" value="ALDEHYDE_DEHYDR_CYS"/>
    <property type="match status" value="1"/>
</dbReference>
<evidence type="ECO:0000313" key="9">
    <source>
        <dbReference type="Proteomes" id="UP001163850"/>
    </source>
</evidence>
<dbReference type="FunFam" id="3.40.309.10:FF:000003">
    <property type="entry name" value="Aldehyde dehydrogenase"/>
    <property type="match status" value="1"/>
</dbReference>
<feature type="active site" evidence="4 5">
    <location>
        <position position="219"/>
    </location>
</feature>
<dbReference type="InterPro" id="IPR016162">
    <property type="entry name" value="Ald_DH_N"/>
</dbReference>
<dbReference type="InterPro" id="IPR016163">
    <property type="entry name" value="Ald_DH_C"/>
</dbReference>
<organism evidence="8 9">
    <name type="scientific">Lentinula detonsa</name>
    <dbReference type="NCBI Taxonomy" id="2804962"/>
    <lineage>
        <taxon>Eukaryota</taxon>
        <taxon>Fungi</taxon>
        <taxon>Dikarya</taxon>
        <taxon>Basidiomycota</taxon>
        <taxon>Agaricomycotina</taxon>
        <taxon>Agaricomycetes</taxon>
        <taxon>Agaricomycetidae</taxon>
        <taxon>Agaricales</taxon>
        <taxon>Marasmiineae</taxon>
        <taxon>Omphalotaceae</taxon>
        <taxon>Lentinula</taxon>
    </lineage>
</organism>
<evidence type="ECO:0000259" key="7">
    <source>
        <dbReference type="Pfam" id="PF00171"/>
    </source>
</evidence>
<dbReference type="GO" id="GO:0006081">
    <property type="term" value="P:aldehyde metabolic process"/>
    <property type="evidence" value="ECO:0007669"/>
    <property type="project" value="InterPro"/>
</dbReference>
<dbReference type="GO" id="GO:0004029">
    <property type="term" value="F:aldehyde dehydrogenase (NAD+) activity"/>
    <property type="evidence" value="ECO:0007669"/>
    <property type="project" value="TreeGrafter"/>
</dbReference>
<proteinExistence type="inferred from homology"/>
<dbReference type="Gene3D" id="3.40.605.10">
    <property type="entry name" value="Aldehyde Dehydrogenase, Chain A, domain 1"/>
    <property type="match status" value="1"/>
</dbReference>
<dbReference type="PROSITE" id="PS00687">
    <property type="entry name" value="ALDEHYDE_DEHYDR_GLU"/>
    <property type="match status" value="1"/>
</dbReference>
<name>A0AA38Q851_9AGAR</name>
<evidence type="ECO:0000256" key="3">
    <source>
        <dbReference type="PIRNR" id="PIRNR036492"/>
    </source>
</evidence>
<dbReference type="Proteomes" id="UP001163850">
    <property type="component" value="Unassembled WGS sequence"/>
</dbReference>
<keyword evidence="2 3" id="KW-0560">Oxidoreductase</keyword>
<dbReference type="InterPro" id="IPR016161">
    <property type="entry name" value="Ald_DH/histidinol_DH"/>
</dbReference>
<evidence type="ECO:0000256" key="1">
    <source>
        <dbReference type="ARBA" id="ARBA00009986"/>
    </source>
</evidence>
<sequence>MSDQLVFTPLDEIEKIYNELKATFASGKSRPIPYRRYQLLQLAYMLKDNIKLFEDALEADLGRPQLEARMLDIDPSLVEIKSTLAGFEKWARQESAPFSINFSPMRPVIRKEPKGIVLIISPFNYPLFLTIPLMASAIAAGNAVVIKPTENTPATTALLANLAEQYLDTSLVRVIKGGVQETTKLLEYTWGHILYTGGGKVGKLIAAAGAKTLSPVSLELGGKSPVFVDSKCDLKTTAKRLLWGKAANAGQTCVAPDYVIVQRDFQEKFVEALQDVYREFYPYKASASGQMSRMVSPQAFTRVNNLLKNTKGTIVLGGDTDETTKYIGPTVVKDVKPEDCLMSEEIFGPILPIMPVSSIDEGLAYVNAHDHPLSVYVFSQDSAFKAKSQETFKINFLVTDMPMTVFDNTQSGSALANETIIHPAAYGLPFGGVGPSGSGYHTGKYGFDMFTHLRSSLDAPGWLDMLLGFRYPPYTAAKIKAMGRLMNPSFPARPKGPPKAHVGRASWSKWFTFLLALALAGGLMKRQFLKM</sequence>
<feature type="active site" evidence="4">
    <location>
        <position position="253"/>
    </location>
</feature>
<dbReference type="Pfam" id="PF00171">
    <property type="entry name" value="Aldedh"/>
    <property type="match status" value="1"/>
</dbReference>
<reference evidence="8" key="1">
    <citation type="submission" date="2022-08" db="EMBL/GenBank/DDBJ databases">
        <authorList>
            <consortium name="DOE Joint Genome Institute"/>
            <person name="Min B."/>
            <person name="Riley R."/>
            <person name="Sierra-Patev S."/>
            <person name="Naranjo-Ortiz M."/>
            <person name="Looney B."/>
            <person name="Konkel Z."/>
            <person name="Slot J.C."/>
            <person name="Sakamoto Y."/>
            <person name="Steenwyk J.L."/>
            <person name="Rokas A."/>
            <person name="Carro J."/>
            <person name="Camarero S."/>
            <person name="Ferreira P."/>
            <person name="Molpeceres G."/>
            <person name="Ruiz-Duenas F.J."/>
            <person name="Serrano A."/>
            <person name="Henrissat B."/>
            <person name="Drula E."/>
            <person name="Hughes K.W."/>
            <person name="Mata J.L."/>
            <person name="Ishikawa N.K."/>
            <person name="Vargas-Isla R."/>
            <person name="Ushijima S."/>
            <person name="Smith C.A."/>
            <person name="Ahrendt S."/>
            <person name="Andreopoulos W."/>
            <person name="He G."/>
            <person name="Labutti K."/>
            <person name="Lipzen A."/>
            <person name="Ng V."/>
            <person name="Sandor L."/>
            <person name="Barry K."/>
            <person name="Martinez A.T."/>
            <person name="Xiao Y."/>
            <person name="Gibbons J.G."/>
            <person name="Terashima K."/>
            <person name="Hibbett D.S."/>
            <person name="Grigoriev I.V."/>
        </authorList>
    </citation>
    <scope>NUCLEOTIDE SEQUENCE</scope>
    <source>
        <strain evidence="8">TFB7829</strain>
    </source>
</reference>
<dbReference type="Gene3D" id="3.40.309.10">
    <property type="entry name" value="Aldehyde Dehydrogenase, Chain A, domain 2"/>
    <property type="match status" value="1"/>
</dbReference>
<comment type="similarity">
    <text evidence="1 3 6">Belongs to the aldehyde dehydrogenase family.</text>
</comment>
<protein>
    <recommendedName>
        <fullName evidence="3">Aldehyde dehydrogenase</fullName>
    </recommendedName>
</protein>
<accession>A0AA38Q851</accession>